<organism evidence="2 3">
    <name type="scientific">Aphis craccivora</name>
    <name type="common">Cowpea aphid</name>
    <dbReference type="NCBI Taxonomy" id="307492"/>
    <lineage>
        <taxon>Eukaryota</taxon>
        <taxon>Metazoa</taxon>
        <taxon>Ecdysozoa</taxon>
        <taxon>Arthropoda</taxon>
        <taxon>Hexapoda</taxon>
        <taxon>Insecta</taxon>
        <taxon>Pterygota</taxon>
        <taxon>Neoptera</taxon>
        <taxon>Paraneoptera</taxon>
        <taxon>Hemiptera</taxon>
        <taxon>Sternorrhyncha</taxon>
        <taxon>Aphidomorpha</taxon>
        <taxon>Aphidoidea</taxon>
        <taxon>Aphididae</taxon>
        <taxon>Aphidini</taxon>
        <taxon>Aphis</taxon>
        <taxon>Aphis</taxon>
    </lineage>
</organism>
<keyword evidence="2" id="KW-0547">Nucleotide-binding</keyword>
<proteinExistence type="predicted"/>
<evidence type="ECO:0000256" key="1">
    <source>
        <dbReference type="SAM" id="MobiDB-lite"/>
    </source>
</evidence>
<sequence>TNQNLKSSHIFLYEAVVSTTSYQVPITQMLSEKQDTLTIFYWLGQWLKDGVSIPQEVVCDYSKALLGGITRAFCNGLTLHNYVNNCLAALNGNISGRPVCYLRIDVAHLIKLVCRWTCWKGKRTIRLKEFYVRCTRLLIKSESLFEFKSILTDILTVCYSETEGECQVSNTNHPSEVAREKLINKIKHISLFEFTETNEEYNNEDHEDNFNQIVQESDDELFSEEESYSKSTSSKITIFLDEIKRESKSRAHLKGDKISAYFIPEFGKQILRICKEFPLWTNVMRSLFNSPYDTATSASVEGNFSELKNRILQTSTQMSVDRFVSTHLISIEQMMKIARSYQIDIKNTEKIVHAKPKTAYDSLKSSLFTKSEQSSHNYIDTIIKDASEEGHESNSSSPDINDDYVPCEIIGDNNSISSVLKLPRSLSPVILDIKKRRKDYLEDTSTLILNNTNNLFDMKCNDDITTLSKMSPADSNDGSPEKGDNINMNEILSDSSSSIGKATVDEEEEWRGFKSEKLVIIEKDTNRKRPTKYMEPCPEIDRILNASRMRSHLNTLILNGNISSTCHYKKTAYIISNTCSFDAVIVGIVVAYNDYPTYKVILEQTSNDFLMMANMIALYGRSKEIYVARLKLLLNCFKVEGDIPAVKYIDAVCNVTKIIYNFLNTAPSSVQYIECSKNCTNKKILPSSSIILNNKHLSGFPHITQLLLNYIKKKSEPCYNKECKGFKTTYRILQNHLFIEADYLYGNEGNDKKLTDFPEQINIENTEL</sequence>
<feature type="non-terminal residue" evidence="2">
    <location>
        <position position="1"/>
    </location>
</feature>
<feature type="region of interest" description="Disordered" evidence="1">
    <location>
        <begin position="468"/>
        <end position="490"/>
    </location>
</feature>
<keyword evidence="2" id="KW-0067">ATP-binding</keyword>
<dbReference type="GO" id="GO:0004386">
    <property type="term" value="F:helicase activity"/>
    <property type="evidence" value="ECO:0007669"/>
    <property type="project" value="UniProtKB-KW"/>
</dbReference>
<accession>A0A6G0W461</accession>
<keyword evidence="3" id="KW-1185">Reference proteome</keyword>
<reference evidence="2 3" key="1">
    <citation type="submission" date="2019-08" db="EMBL/GenBank/DDBJ databases">
        <title>Whole genome of Aphis craccivora.</title>
        <authorList>
            <person name="Voronova N.V."/>
            <person name="Shulinski R.S."/>
            <person name="Bandarenka Y.V."/>
            <person name="Zhorov D.G."/>
            <person name="Warner D."/>
        </authorList>
    </citation>
    <scope>NUCLEOTIDE SEQUENCE [LARGE SCALE GENOMIC DNA]</scope>
    <source>
        <strain evidence="2">180601</strain>
        <tissue evidence="2">Whole Body</tissue>
    </source>
</reference>
<dbReference type="AlphaFoldDB" id="A0A6G0W461"/>
<keyword evidence="2" id="KW-0378">Hydrolase</keyword>
<name>A0A6G0W461_APHCR</name>
<protein>
    <submittedName>
        <fullName evidence="2">ATP-dependent DNA helicase</fullName>
    </submittedName>
</protein>
<feature type="compositionally biased region" description="Polar residues" evidence="1">
    <location>
        <begin position="468"/>
        <end position="478"/>
    </location>
</feature>
<evidence type="ECO:0000313" key="2">
    <source>
        <dbReference type="EMBL" id="KAF0719349.1"/>
    </source>
</evidence>
<dbReference type="Proteomes" id="UP000478052">
    <property type="component" value="Unassembled WGS sequence"/>
</dbReference>
<keyword evidence="2" id="KW-0347">Helicase</keyword>
<gene>
    <name evidence="2" type="ORF">FWK35_00031032</name>
</gene>
<evidence type="ECO:0000313" key="3">
    <source>
        <dbReference type="Proteomes" id="UP000478052"/>
    </source>
</evidence>
<dbReference type="OrthoDB" id="10055366at2759"/>
<comment type="caution">
    <text evidence="2">The sequence shown here is derived from an EMBL/GenBank/DDBJ whole genome shotgun (WGS) entry which is preliminary data.</text>
</comment>
<dbReference type="EMBL" id="VUJU01009570">
    <property type="protein sequence ID" value="KAF0719349.1"/>
    <property type="molecule type" value="Genomic_DNA"/>
</dbReference>